<gene>
    <name evidence="1" type="ORF">A1355_20885</name>
</gene>
<proteinExistence type="predicted"/>
<dbReference type="OrthoDB" id="6197894at2"/>
<dbReference type="STRING" id="702114.A1355_20885"/>
<accession>A0A177P1Z4</accession>
<evidence type="ECO:0000313" key="2">
    <source>
        <dbReference type="Proteomes" id="UP000077628"/>
    </source>
</evidence>
<dbReference type="AlphaFoldDB" id="A0A177P1Z4"/>
<protein>
    <submittedName>
        <fullName evidence="1">Uncharacterized protein</fullName>
    </submittedName>
</protein>
<dbReference type="Proteomes" id="UP000077628">
    <property type="component" value="Unassembled WGS sequence"/>
</dbReference>
<keyword evidence="2" id="KW-1185">Reference proteome</keyword>
<evidence type="ECO:0000313" key="1">
    <source>
        <dbReference type="EMBL" id="OAI24275.1"/>
    </source>
</evidence>
<organism evidence="1 2">
    <name type="scientific">Methylomonas koyamae</name>
    <dbReference type="NCBI Taxonomy" id="702114"/>
    <lineage>
        <taxon>Bacteria</taxon>
        <taxon>Pseudomonadati</taxon>
        <taxon>Pseudomonadota</taxon>
        <taxon>Gammaproteobacteria</taxon>
        <taxon>Methylococcales</taxon>
        <taxon>Methylococcaceae</taxon>
        <taxon>Methylomonas</taxon>
    </lineage>
</organism>
<comment type="caution">
    <text evidence="1">The sequence shown here is derived from an EMBL/GenBank/DDBJ whole genome shotgun (WGS) entry which is preliminary data.</text>
</comment>
<dbReference type="EMBL" id="LUUK01000050">
    <property type="protein sequence ID" value="OAI24275.1"/>
    <property type="molecule type" value="Genomic_DNA"/>
</dbReference>
<sequence length="88" mass="10133">MSLSQDFDHLLEKLNTERESLQLKLHLASMDAKDEFAEAEQLWQQFKSKASEIADESIETSEDYIAKAQVVGEELKAAYQRISQRLTE</sequence>
<dbReference type="RefSeq" id="WP_064025542.1">
    <property type="nucleotide sequence ID" value="NZ_LUUK01000050.1"/>
</dbReference>
<reference evidence="2" key="1">
    <citation type="submission" date="2016-03" db="EMBL/GenBank/DDBJ databases">
        <authorList>
            <person name="Heylen K."/>
            <person name="De Vos P."/>
            <person name="Vekeman B."/>
        </authorList>
    </citation>
    <scope>NUCLEOTIDE SEQUENCE [LARGE SCALE GENOMIC DNA]</scope>
    <source>
        <strain evidence="2">R-45383</strain>
    </source>
</reference>
<name>A0A177P1Z4_9GAMM</name>